<keyword evidence="2" id="KW-0812">Transmembrane</keyword>
<name>A0A518DFZ2_9BACT</name>
<keyword evidence="2" id="KW-1133">Transmembrane helix</keyword>
<reference evidence="3 4" key="1">
    <citation type="submission" date="2019-02" db="EMBL/GenBank/DDBJ databases">
        <title>Deep-cultivation of Planctomycetes and their phenomic and genomic characterization uncovers novel biology.</title>
        <authorList>
            <person name="Wiegand S."/>
            <person name="Jogler M."/>
            <person name="Boedeker C."/>
            <person name="Pinto D."/>
            <person name="Vollmers J."/>
            <person name="Rivas-Marin E."/>
            <person name="Kohn T."/>
            <person name="Peeters S.H."/>
            <person name="Heuer A."/>
            <person name="Rast P."/>
            <person name="Oberbeckmann S."/>
            <person name="Bunk B."/>
            <person name="Jeske O."/>
            <person name="Meyerdierks A."/>
            <person name="Storesund J.E."/>
            <person name="Kallscheuer N."/>
            <person name="Luecker S."/>
            <person name="Lage O.M."/>
            <person name="Pohl T."/>
            <person name="Merkel B.J."/>
            <person name="Hornburger P."/>
            <person name="Mueller R.-W."/>
            <person name="Bruemmer F."/>
            <person name="Labrenz M."/>
            <person name="Spormann A.M."/>
            <person name="Op den Camp H."/>
            <person name="Overmann J."/>
            <person name="Amann R."/>
            <person name="Jetten M.S.M."/>
            <person name="Mascher T."/>
            <person name="Medema M.H."/>
            <person name="Devos D.P."/>
            <person name="Kaster A.-K."/>
            <person name="Ovreas L."/>
            <person name="Rohde M."/>
            <person name="Galperin M.Y."/>
            <person name="Jogler C."/>
        </authorList>
    </citation>
    <scope>NUCLEOTIDE SEQUENCE [LARGE SCALE GENOMIC DNA]</scope>
    <source>
        <strain evidence="3 4">Pla175</strain>
    </source>
</reference>
<dbReference type="EMBL" id="CP036291">
    <property type="protein sequence ID" value="QDU90391.1"/>
    <property type="molecule type" value="Genomic_DNA"/>
</dbReference>
<proteinExistence type="predicted"/>
<dbReference type="AlphaFoldDB" id="A0A518DFZ2"/>
<accession>A0A518DFZ2</accession>
<dbReference type="Proteomes" id="UP000317429">
    <property type="component" value="Chromosome"/>
</dbReference>
<gene>
    <name evidence="3" type="ORF">Pla175_37950</name>
</gene>
<evidence type="ECO:0000256" key="2">
    <source>
        <dbReference type="SAM" id="Phobius"/>
    </source>
</evidence>
<dbReference type="KEGG" id="pnd:Pla175_37950"/>
<sequence>MTAMPRTRRPGYLYVAVLMTSLLISAMGLTALSVAALRLRCSTASTDWTAAAALAQSAIEDAVLKVSLDNAWRTKNTHNVPSTAVSLAAGAYSWKLLDDDGNLADDDRDSVRVVGIGRVGEAVVAESVRLIPTGNPLSCLETALHCNNSVSLGLLVQLTTDQTVSTNGSLAATALLCKVTGNAEASGAISGTVTGTKTSGAPTRLMPGSSALDYYLDNGAWIEIGALPLVIGARTIQKVVISPTLNPYGSGGNPEGIYVIDCGGAQVKIKDCRIIGTLVLLNPAANSCLEGSIHWDTAVGNYPALLVTGDIELRTGTAELSETLQGVNYNPVGAPYEGVADTDKSDAYTSEISGLVYVSGRLSAPSDLLESRIRGVTVCNALTMDSSSRFNYRPLLHDYPAPGFAHGNPMQVSPGSRRRESLSP</sequence>
<keyword evidence="2" id="KW-0472">Membrane</keyword>
<feature type="transmembrane region" description="Helical" evidence="2">
    <location>
        <begin position="12"/>
        <end position="37"/>
    </location>
</feature>
<evidence type="ECO:0000313" key="4">
    <source>
        <dbReference type="Proteomes" id="UP000317429"/>
    </source>
</evidence>
<feature type="region of interest" description="Disordered" evidence="1">
    <location>
        <begin position="403"/>
        <end position="424"/>
    </location>
</feature>
<protein>
    <submittedName>
        <fullName evidence="3">Uncharacterized protein</fullName>
    </submittedName>
</protein>
<keyword evidence="4" id="KW-1185">Reference proteome</keyword>
<organism evidence="3 4">
    <name type="scientific">Pirellulimonas nuda</name>
    <dbReference type="NCBI Taxonomy" id="2528009"/>
    <lineage>
        <taxon>Bacteria</taxon>
        <taxon>Pseudomonadati</taxon>
        <taxon>Planctomycetota</taxon>
        <taxon>Planctomycetia</taxon>
        <taxon>Pirellulales</taxon>
        <taxon>Lacipirellulaceae</taxon>
        <taxon>Pirellulimonas</taxon>
    </lineage>
</organism>
<evidence type="ECO:0000313" key="3">
    <source>
        <dbReference type="EMBL" id="QDU90391.1"/>
    </source>
</evidence>
<evidence type="ECO:0000256" key="1">
    <source>
        <dbReference type="SAM" id="MobiDB-lite"/>
    </source>
</evidence>